<evidence type="ECO:0000256" key="1">
    <source>
        <dbReference type="ARBA" id="ARBA00004903"/>
    </source>
</evidence>
<dbReference type="Proteomes" id="UP001498398">
    <property type="component" value="Unassembled WGS sequence"/>
</dbReference>
<dbReference type="InterPro" id="IPR017925">
    <property type="entry name" value="DHFR_CS"/>
</dbReference>
<sequence>MSRLTLIVAATRTNGIGKEARLPWQLPKEMSYFANVTTNAPEGKKNAVIMGRKTWESIPKKYRPLPKRINFIVSRKEDYVLQETRESSPAYLHHSLESAVEQLSGETDNVHRAFVIGGSLLYSQCLSLPSDSPIGFVDRVLLTRIQSPTFECDTFLPDFLGEWIGSPDSNRWKRIPHEEHSNWVGFPVPEGEQEENGVKYEFQLWARDA</sequence>
<accession>A0ABR1K133</accession>
<gene>
    <name evidence="9" type="primary">DFR1</name>
    <name evidence="9" type="ORF">VKT23_003375</name>
</gene>
<comment type="similarity">
    <text evidence="7">Belongs to the dihydrofolate reductase family.</text>
</comment>
<dbReference type="SUPFAM" id="SSF53597">
    <property type="entry name" value="Dihydrofolate reductase-like"/>
    <property type="match status" value="1"/>
</dbReference>
<dbReference type="Gene3D" id="3.40.430.10">
    <property type="entry name" value="Dihydrofolate Reductase, subunit A"/>
    <property type="match status" value="1"/>
</dbReference>
<dbReference type="PANTHER" id="PTHR48069:SF3">
    <property type="entry name" value="DIHYDROFOLATE REDUCTASE"/>
    <property type="match status" value="1"/>
</dbReference>
<dbReference type="InterPro" id="IPR012259">
    <property type="entry name" value="DHFR"/>
</dbReference>
<evidence type="ECO:0000256" key="6">
    <source>
        <dbReference type="ARBA" id="ARBA00023002"/>
    </source>
</evidence>
<evidence type="ECO:0000313" key="10">
    <source>
        <dbReference type="Proteomes" id="UP001498398"/>
    </source>
</evidence>
<keyword evidence="6 9" id="KW-0560">Oxidoreductase</keyword>
<keyword evidence="10" id="KW-1185">Reference proteome</keyword>
<comment type="pathway">
    <text evidence="1">Cofactor biosynthesis; tetrahydrofolate biosynthesis; 5,6,7,8-tetrahydrofolate from 7,8-dihydrofolate: step 1/1.</text>
</comment>
<evidence type="ECO:0000313" key="9">
    <source>
        <dbReference type="EMBL" id="KAK7468876.1"/>
    </source>
</evidence>
<keyword evidence="5" id="KW-0521">NADP</keyword>
<dbReference type="PRINTS" id="PR00070">
    <property type="entry name" value="DHFR"/>
</dbReference>
<dbReference type="PROSITE" id="PS00075">
    <property type="entry name" value="DHFR_1"/>
    <property type="match status" value="1"/>
</dbReference>
<keyword evidence="4" id="KW-0554">One-carbon metabolism</keyword>
<evidence type="ECO:0000256" key="7">
    <source>
        <dbReference type="RuleBase" id="RU004474"/>
    </source>
</evidence>
<organism evidence="9 10">
    <name type="scientific">Marasmiellus scandens</name>
    <dbReference type="NCBI Taxonomy" id="2682957"/>
    <lineage>
        <taxon>Eukaryota</taxon>
        <taxon>Fungi</taxon>
        <taxon>Dikarya</taxon>
        <taxon>Basidiomycota</taxon>
        <taxon>Agaricomycotina</taxon>
        <taxon>Agaricomycetes</taxon>
        <taxon>Agaricomycetidae</taxon>
        <taxon>Agaricales</taxon>
        <taxon>Marasmiineae</taxon>
        <taxon>Omphalotaceae</taxon>
        <taxon>Marasmiellus</taxon>
    </lineage>
</organism>
<reference evidence="9 10" key="1">
    <citation type="submission" date="2024-01" db="EMBL/GenBank/DDBJ databases">
        <title>A draft genome for the cacao thread blight pathogen Marasmiellus scandens.</title>
        <authorList>
            <person name="Baruah I.K."/>
            <person name="Leung J."/>
            <person name="Bukari Y."/>
            <person name="Amoako-Attah I."/>
            <person name="Meinhardt L.W."/>
            <person name="Bailey B.A."/>
            <person name="Cohen S.P."/>
        </authorList>
    </citation>
    <scope>NUCLEOTIDE SEQUENCE [LARGE SCALE GENOMIC DNA]</scope>
    <source>
        <strain evidence="9 10">GH-19</strain>
    </source>
</reference>
<proteinExistence type="inferred from homology"/>
<evidence type="ECO:0000256" key="5">
    <source>
        <dbReference type="ARBA" id="ARBA00022857"/>
    </source>
</evidence>
<dbReference type="GO" id="GO:0004146">
    <property type="term" value="F:dihydrofolate reductase activity"/>
    <property type="evidence" value="ECO:0007669"/>
    <property type="project" value="UniProtKB-EC"/>
</dbReference>
<dbReference type="EC" id="1.5.1.3" evidence="2"/>
<dbReference type="InterPro" id="IPR001796">
    <property type="entry name" value="DHFR_dom"/>
</dbReference>
<evidence type="ECO:0000256" key="2">
    <source>
        <dbReference type="ARBA" id="ARBA00012856"/>
    </source>
</evidence>
<dbReference type="InterPro" id="IPR024072">
    <property type="entry name" value="DHFR-like_dom_sf"/>
</dbReference>
<evidence type="ECO:0000256" key="4">
    <source>
        <dbReference type="ARBA" id="ARBA00022563"/>
    </source>
</evidence>
<dbReference type="PROSITE" id="PS51330">
    <property type="entry name" value="DHFR_2"/>
    <property type="match status" value="1"/>
</dbReference>
<comment type="caution">
    <text evidence="9">The sequence shown here is derived from an EMBL/GenBank/DDBJ whole genome shotgun (WGS) entry which is preliminary data.</text>
</comment>
<dbReference type="Pfam" id="PF00186">
    <property type="entry name" value="DHFR_1"/>
    <property type="match status" value="1"/>
</dbReference>
<dbReference type="CDD" id="cd00209">
    <property type="entry name" value="DHFR"/>
    <property type="match status" value="1"/>
</dbReference>
<dbReference type="PANTHER" id="PTHR48069">
    <property type="entry name" value="DIHYDROFOLATE REDUCTASE"/>
    <property type="match status" value="1"/>
</dbReference>
<evidence type="ECO:0000259" key="8">
    <source>
        <dbReference type="PROSITE" id="PS51330"/>
    </source>
</evidence>
<name>A0ABR1K133_9AGAR</name>
<feature type="domain" description="DHFR" evidence="8">
    <location>
        <begin position="3"/>
        <end position="207"/>
    </location>
</feature>
<protein>
    <recommendedName>
        <fullName evidence="3">Dihydrofolate reductase</fullName>
        <ecNumber evidence="2">1.5.1.3</ecNumber>
    </recommendedName>
</protein>
<evidence type="ECO:0000256" key="3">
    <source>
        <dbReference type="ARBA" id="ARBA00018886"/>
    </source>
</evidence>
<dbReference type="EMBL" id="JBANRG010000003">
    <property type="protein sequence ID" value="KAK7468876.1"/>
    <property type="molecule type" value="Genomic_DNA"/>
</dbReference>